<dbReference type="InterPro" id="IPR044618">
    <property type="entry name" value="NdhT-like"/>
</dbReference>
<evidence type="ECO:0000256" key="5">
    <source>
        <dbReference type="ARBA" id="ARBA00023186"/>
    </source>
</evidence>
<name>I7KMR2_MARPO</name>
<dbReference type="FunFam" id="1.10.287.110:FF:000087">
    <property type="entry name" value="DnaJ homolog subfamily C member 4"/>
    <property type="match status" value="1"/>
</dbReference>
<dbReference type="PANTHER" id="PTHR45283">
    <property type="entry name" value="NAD(P)H-QUINONE OXIDOREDUCTASE SUBUNIT T, CHLOROPLASTIC"/>
    <property type="match status" value="1"/>
</dbReference>
<keyword evidence="2 7" id="KW-0812">Transmembrane</keyword>
<dbReference type="SMART" id="SM00271">
    <property type="entry name" value="DnaJ"/>
    <property type="match status" value="1"/>
</dbReference>
<comment type="subcellular location">
    <subcellularLocation>
        <location evidence="1">Membrane</location>
        <topology evidence="1">Single-pass membrane protein</topology>
    </subcellularLocation>
</comment>
<evidence type="ECO:0000256" key="3">
    <source>
        <dbReference type="ARBA" id="ARBA00022989"/>
    </source>
</evidence>
<dbReference type="InterPro" id="IPR001623">
    <property type="entry name" value="DnaJ_domain"/>
</dbReference>
<organism evidence="9">
    <name type="scientific">Marchantia polymorpha</name>
    <name type="common">Common liverwort</name>
    <name type="synonym">Marchantia aquatica</name>
    <dbReference type="NCBI Taxonomy" id="3197"/>
    <lineage>
        <taxon>Eukaryota</taxon>
        <taxon>Viridiplantae</taxon>
        <taxon>Streptophyta</taxon>
        <taxon>Embryophyta</taxon>
        <taxon>Marchantiophyta</taxon>
        <taxon>Marchantiopsida</taxon>
        <taxon>Marchantiidae</taxon>
        <taxon>Marchantiales</taxon>
        <taxon>Marchantiaceae</taxon>
        <taxon>Marchantia</taxon>
    </lineage>
</organism>
<feature type="compositionally biased region" description="Basic and acidic residues" evidence="6">
    <location>
        <begin position="114"/>
        <end position="124"/>
    </location>
</feature>
<dbReference type="EMBL" id="HE855893">
    <property type="protein sequence ID" value="CCI55385.1"/>
    <property type="molecule type" value="Genomic_DNA"/>
</dbReference>
<gene>
    <name evidence="9" type="primary">ndhT</name>
</gene>
<dbReference type="PRINTS" id="PR00625">
    <property type="entry name" value="JDOMAIN"/>
</dbReference>
<dbReference type="CDD" id="cd06257">
    <property type="entry name" value="DnaJ"/>
    <property type="match status" value="1"/>
</dbReference>
<proteinExistence type="predicted"/>
<accession>I7KMR2</accession>
<evidence type="ECO:0000256" key="6">
    <source>
        <dbReference type="SAM" id="MobiDB-lite"/>
    </source>
</evidence>
<evidence type="ECO:0000256" key="1">
    <source>
        <dbReference type="ARBA" id="ARBA00004167"/>
    </source>
</evidence>
<protein>
    <submittedName>
        <fullName evidence="9">NDH subunit NdhT</fullName>
    </submittedName>
</protein>
<evidence type="ECO:0000256" key="7">
    <source>
        <dbReference type="SAM" id="Phobius"/>
    </source>
</evidence>
<dbReference type="Pfam" id="PF00226">
    <property type="entry name" value="DnaJ"/>
    <property type="match status" value="1"/>
</dbReference>
<dbReference type="SUPFAM" id="SSF46565">
    <property type="entry name" value="Chaperone J-domain"/>
    <property type="match status" value="1"/>
</dbReference>
<keyword evidence="3 7" id="KW-1133">Transmembrane helix</keyword>
<sequence length="162" mass="18261">MGLLFQAADSHYRYLGLTPDADTEDIKAAYRRLSKTYHPDTTALPLEVAAQKFVRLKEAYTVLSSEQERRFYDWQLAQEVSKRQGGRFIWPYEASGGRGDDRGPYSSEVWDPENDSKEPVDRLGGDNMELSDQAQAALLFDAFALVVSIFAIIFAALKQSQS</sequence>
<evidence type="ECO:0000313" key="9">
    <source>
        <dbReference type="EMBL" id="CCI55385.1"/>
    </source>
</evidence>
<keyword evidence="4 7" id="KW-0472">Membrane</keyword>
<evidence type="ECO:0000259" key="8">
    <source>
        <dbReference type="PROSITE" id="PS50076"/>
    </source>
</evidence>
<evidence type="ECO:0000256" key="4">
    <source>
        <dbReference type="ARBA" id="ARBA00023136"/>
    </source>
</evidence>
<dbReference type="InterPro" id="IPR036869">
    <property type="entry name" value="J_dom_sf"/>
</dbReference>
<dbReference type="GO" id="GO:0016020">
    <property type="term" value="C:membrane"/>
    <property type="evidence" value="ECO:0007669"/>
    <property type="project" value="UniProtKB-SubCell"/>
</dbReference>
<feature type="domain" description="J" evidence="8">
    <location>
        <begin position="10"/>
        <end position="76"/>
    </location>
</feature>
<feature type="transmembrane region" description="Helical" evidence="7">
    <location>
        <begin position="136"/>
        <end position="157"/>
    </location>
</feature>
<feature type="region of interest" description="Disordered" evidence="6">
    <location>
        <begin position="94"/>
        <end position="124"/>
    </location>
</feature>
<dbReference type="Gene3D" id="1.10.287.110">
    <property type="entry name" value="DnaJ domain"/>
    <property type="match status" value="1"/>
</dbReference>
<dbReference type="PROSITE" id="PS50076">
    <property type="entry name" value="DNAJ_2"/>
    <property type="match status" value="1"/>
</dbReference>
<evidence type="ECO:0000256" key="2">
    <source>
        <dbReference type="ARBA" id="ARBA00022692"/>
    </source>
</evidence>
<dbReference type="AlphaFoldDB" id="I7KMR2"/>
<reference evidence="9" key="1">
    <citation type="journal article" date="2012" name="Plant J.">
        <title>Composition and physiological function of the chloroplast NADH dehydrogenase-like complex in Marchantia polymorpha.</title>
        <authorList>
            <person name="Ueda M."/>
            <person name="Kuniyoshi T."/>
            <person name="Yamamoto H."/>
            <person name="Sugimoto K."/>
            <person name="Ishizaki K."/>
            <person name="Kohchi T."/>
            <person name="Nishimura Y."/>
            <person name="Shikanai T."/>
        </authorList>
    </citation>
    <scope>NUCLEOTIDE SEQUENCE</scope>
</reference>
<keyword evidence="5" id="KW-0143">Chaperone</keyword>
<dbReference type="PANTHER" id="PTHR45283:SF1">
    <property type="entry name" value="NAD(P)H-QUINONE OXIDOREDUCTASE SUBUNIT T, CHLOROPLASTIC"/>
    <property type="match status" value="1"/>
</dbReference>